<dbReference type="Proteomes" id="UP001151699">
    <property type="component" value="Unassembled WGS sequence"/>
</dbReference>
<accession>A0A9Q0RVB6</accession>
<evidence type="ECO:0000313" key="5">
    <source>
        <dbReference type="EMBL" id="KAJ6633250.1"/>
    </source>
</evidence>
<protein>
    <submittedName>
        <fullName evidence="5">Nuclear speckle splicing regulatory protein 1</fullName>
    </submittedName>
</protein>
<sequence>MAKQYGLIYPNKDAPKFVKLSAFDSDSDSETNEPANKKPNIGIGLIQKKQIARAHNAALTEDPTIFQYDELYDDIKNERENVKVVKKSEQKTVKYIGKLLESADRRKKENERRIERQVQKERETEGEMYKDKEAFVTSSYKQKLEEMRKAEEEEKRFDYLESIGDVTKQRDLGGFYRHIYEQKMGTKVPDSNMIETKTNSGSSENSTRDEVPKIKSAKEHGKKDRVYRKRKSSDQNESDEEESIRDEAAAKKAHLQSNLDADSDFSIDSDSDEEEKQEEKSSNDPESVQVNPTDVPVRNENNISSTSEAPPAKLDNVAKVNETIKDNEQAEGNSLNDNSVVSKTAPKIDKKKIWEKRTVGDVLVAAVQRYFERKLLREG</sequence>
<comment type="similarity">
    <text evidence="1">Belongs to the NSRP1 family.</text>
</comment>
<dbReference type="InterPro" id="IPR018612">
    <property type="entry name" value="NSRP1_N"/>
</dbReference>
<keyword evidence="2" id="KW-0175">Coiled coil</keyword>
<feature type="compositionally biased region" description="Basic and acidic residues" evidence="3">
    <location>
        <begin position="206"/>
        <end position="224"/>
    </location>
</feature>
<evidence type="ECO:0000313" key="6">
    <source>
        <dbReference type="Proteomes" id="UP001151699"/>
    </source>
</evidence>
<feature type="domain" description="Nuclear speckle splicing regulatory protein 1 N-terminal" evidence="4">
    <location>
        <begin position="53"/>
        <end position="169"/>
    </location>
</feature>
<dbReference type="PANTHER" id="PTHR31938:SF4">
    <property type="entry name" value="NUCLEAR SPECKLE SPLICING REGULATORY PROTEIN 1"/>
    <property type="match status" value="1"/>
</dbReference>
<feature type="region of interest" description="Disordered" evidence="3">
    <location>
        <begin position="107"/>
        <end position="130"/>
    </location>
</feature>
<comment type="caution">
    <text evidence="5">The sequence shown here is derived from an EMBL/GenBank/DDBJ whole genome shotgun (WGS) entry which is preliminary data.</text>
</comment>
<feature type="compositionally biased region" description="Polar residues" evidence="3">
    <location>
        <begin position="193"/>
        <end position="205"/>
    </location>
</feature>
<feature type="compositionally biased region" description="Acidic residues" evidence="3">
    <location>
        <begin position="261"/>
        <end position="276"/>
    </location>
</feature>
<keyword evidence="6" id="KW-1185">Reference proteome</keyword>
<proteinExistence type="inferred from homology"/>
<evidence type="ECO:0000256" key="3">
    <source>
        <dbReference type="SAM" id="MobiDB-lite"/>
    </source>
</evidence>
<dbReference type="InterPro" id="IPR042816">
    <property type="entry name" value="Nsrp1"/>
</dbReference>
<dbReference type="PANTHER" id="PTHR31938">
    <property type="entry name" value="NUCLEAR SPECKLE SPLICING REGULATORY PROTEIN 1"/>
    <property type="match status" value="1"/>
</dbReference>
<evidence type="ECO:0000256" key="1">
    <source>
        <dbReference type="ARBA" id="ARBA00010126"/>
    </source>
</evidence>
<dbReference type="Pfam" id="PF09745">
    <property type="entry name" value="NSRP1_N"/>
    <property type="match status" value="1"/>
</dbReference>
<evidence type="ECO:0000256" key="2">
    <source>
        <dbReference type="ARBA" id="ARBA00023054"/>
    </source>
</evidence>
<evidence type="ECO:0000259" key="4">
    <source>
        <dbReference type="Pfam" id="PF09745"/>
    </source>
</evidence>
<organism evidence="5 6">
    <name type="scientific">Pseudolycoriella hygida</name>
    <dbReference type="NCBI Taxonomy" id="35572"/>
    <lineage>
        <taxon>Eukaryota</taxon>
        <taxon>Metazoa</taxon>
        <taxon>Ecdysozoa</taxon>
        <taxon>Arthropoda</taxon>
        <taxon>Hexapoda</taxon>
        <taxon>Insecta</taxon>
        <taxon>Pterygota</taxon>
        <taxon>Neoptera</taxon>
        <taxon>Endopterygota</taxon>
        <taxon>Diptera</taxon>
        <taxon>Nematocera</taxon>
        <taxon>Sciaroidea</taxon>
        <taxon>Sciaridae</taxon>
        <taxon>Pseudolycoriella</taxon>
    </lineage>
</organism>
<name>A0A9Q0RVB6_9DIPT</name>
<dbReference type="GO" id="GO:0000381">
    <property type="term" value="P:regulation of alternative mRNA splicing, via spliceosome"/>
    <property type="evidence" value="ECO:0007669"/>
    <property type="project" value="InterPro"/>
</dbReference>
<feature type="region of interest" description="Disordered" evidence="3">
    <location>
        <begin position="183"/>
        <end position="316"/>
    </location>
</feature>
<dbReference type="OrthoDB" id="446635at2759"/>
<feature type="compositionally biased region" description="Polar residues" evidence="3">
    <location>
        <begin position="299"/>
        <end position="308"/>
    </location>
</feature>
<reference evidence="5" key="1">
    <citation type="submission" date="2022-07" db="EMBL/GenBank/DDBJ databases">
        <authorList>
            <person name="Trinca V."/>
            <person name="Uliana J.V.C."/>
            <person name="Torres T.T."/>
            <person name="Ward R.J."/>
            <person name="Monesi N."/>
        </authorList>
    </citation>
    <scope>NUCLEOTIDE SEQUENCE</scope>
    <source>
        <strain evidence="5">HSMRA1968</strain>
        <tissue evidence="5">Whole embryos</tissue>
    </source>
</reference>
<dbReference type="EMBL" id="WJQU01002130">
    <property type="protein sequence ID" value="KAJ6633250.1"/>
    <property type="molecule type" value="Genomic_DNA"/>
</dbReference>
<dbReference type="AlphaFoldDB" id="A0A9Q0RVB6"/>
<gene>
    <name evidence="5" type="primary">nsrp1</name>
    <name evidence="5" type="ORF">Bhyg_15606</name>
</gene>